<dbReference type="Gene3D" id="3.10.180.10">
    <property type="entry name" value="2,3-Dihydroxybiphenyl 1,2-Dioxygenase, domain 1"/>
    <property type="match status" value="1"/>
</dbReference>
<accession>A0ABX8S541</accession>
<dbReference type="InterPro" id="IPR029068">
    <property type="entry name" value="Glyas_Bleomycin-R_OHBP_Dase"/>
</dbReference>
<sequence>MKNTLSAQVLIDTWPAFSGQITAFLDELGLQKLQLCCDHVALRVNTNEAAKLLSDDFTQQGKIISNNMINGRPILIFELDSPMQLAEMSIDCVELPYPSDKQYPVEGWEHIELVLPCAAKTCEALSQELIALAPQLQAVLAGQTEINVKMSSPQGEHERLANPTIAFKKDNICIKIHPHSIKAVIASEQAD</sequence>
<dbReference type="Pfam" id="PF06185">
    <property type="entry name" value="YecM"/>
    <property type="match status" value="1"/>
</dbReference>
<organism evidence="1 2">
    <name type="scientific">Shewanella eurypsychrophilus</name>
    <dbReference type="NCBI Taxonomy" id="2593656"/>
    <lineage>
        <taxon>Bacteria</taxon>
        <taxon>Pseudomonadati</taxon>
        <taxon>Pseudomonadota</taxon>
        <taxon>Gammaproteobacteria</taxon>
        <taxon>Alteromonadales</taxon>
        <taxon>Shewanellaceae</taxon>
        <taxon>Shewanella</taxon>
    </lineage>
</organism>
<gene>
    <name evidence="1" type="ORF">FM038_25485</name>
</gene>
<name>A0ABX8S541_9GAMM</name>
<dbReference type="EMBL" id="CP045503">
    <property type="protein sequence ID" value="QXP44808.1"/>
    <property type="molecule type" value="Genomic_DNA"/>
</dbReference>
<keyword evidence="2" id="KW-1185">Reference proteome</keyword>
<dbReference type="InterPro" id="IPR010393">
    <property type="entry name" value="DUF991_YecM-like"/>
</dbReference>
<evidence type="ECO:0000313" key="2">
    <source>
        <dbReference type="Proteomes" id="UP000316416"/>
    </source>
</evidence>
<dbReference type="PANTHER" id="PTHR37519">
    <property type="match status" value="1"/>
</dbReference>
<dbReference type="NCBIfam" id="NF008683">
    <property type="entry name" value="PRK11700.1-6"/>
    <property type="match status" value="1"/>
</dbReference>
<evidence type="ECO:0000313" key="1">
    <source>
        <dbReference type="EMBL" id="QXP44808.1"/>
    </source>
</evidence>
<protein>
    <submittedName>
        <fullName evidence="1">VOC family protein</fullName>
    </submittedName>
</protein>
<dbReference type="SUPFAM" id="SSF54593">
    <property type="entry name" value="Glyoxalase/Bleomycin resistance protein/Dihydroxybiphenyl dioxygenase"/>
    <property type="match status" value="1"/>
</dbReference>
<dbReference type="Proteomes" id="UP000316416">
    <property type="component" value="Chromosome"/>
</dbReference>
<reference evidence="1" key="1">
    <citation type="submission" date="2021-07" db="EMBL/GenBank/DDBJ databases">
        <title>Shewanella sp. YLB-07 whole genome sequence.</title>
        <authorList>
            <person name="Yu L."/>
        </authorList>
    </citation>
    <scope>NUCLEOTIDE SEQUENCE</scope>
    <source>
        <strain evidence="1">YLB-08</strain>
    </source>
</reference>
<proteinExistence type="predicted"/>
<dbReference type="PANTHER" id="PTHR37519:SF1">
    <property type="entry name" value="DIHYDROXYBIPHENYL DIOXYGENASE DOMAIN-CONTAINING PROTEIN"/>
    <property type="match status" value="1"/>
</dbReference>
<dbReference type="RefSeq" id="WP_142874061.1">
    <property type="nucleotide sequence ID" value="NZ_CP045503.2"/>
</dbReference>